<dbReference type="PATRIC" id="fig|1441730.3.peg.5223"/>
<proteinExistence type="predicted"/>
<protein>
    <submittedName>
        <fullName evidence="2">Uncharacterized protein</fullName>
    </submittedName>
</protein>
<accession>A0A0V9UDH4</accession>
<evidence type="ECO:0000313" key="3">
    <source>
        <dbReference type="Proteomes" id="UP000053060"/>
    </source>
</evidence>
<sequence length="149" mass="15563">MRMIRAAWSSLALAVGGFAMIATYVASLPQSEFTSCEIDPAYDPVACSESLIDRGGAGYVAAMLLPAVLCAVPVIVPRRSVAWATVGTLVVAAIVAFVMVGGVAMMLVATAVPATVLAGFHRHLAERGTTTSVSAQSFLERVHQQQRGE</sequence>
<reference evidence="3" key="1">
    <citation type="submission" date="2015-01" db="EMBL/GenBank/DDBJ databases">
        <title>Draft genome sequence of Rhodococcus pyridinivorans strain KG-16, a hydrocarbon-degrading bacterium.</title>
        <authorList>
            <person name="Aggarwal R.K."/>
            <person name="Dawar C."/>
        </authorList>
    </citation>
    <scope>NUCLEOTIDE SEQUENCE [LARGE SCALE GENOMIC DNA]</scope>
    <source>
        <strain evidence="3">KG-16</strain>
    </source>
</reference>
<dbReference type="Proteomes" id="UP000053060">
    <property type="component" value="Unassembled WGS sequence"/>
</dbReference>
<evidence type="ECO:0000313" key="2">
    <source>
        <dbReference type="EMBL" id="KSZ56158.1"/>
    </source>
</evidence>
<reference evidence="2 3" key="2">
    <citation type="journal article" date="2016" name="Genome Announc.">
        <title>Draft Genome Sequence of a Versatile Hydrocarbon-Degrading Bacterium, Rhodococcus pyridinivorans Strain KG-16, Collected from Oil Fields in India.</title>
        <authorList>
            <person name="Aggarwal R.K."/>
            <person name="Dawar C."/>
            <person name="Phanindranath R."/>
            <person name="Mutnuri L."/>
            <person name="Dayal A.M."/>
        </authorList>
    </citation>
    <scope>NUCLEOTIDE SEQUENCE [LARGE SCALE GENOMIC DNA]</scope>
    <source>
        <strain evidence="2 3">KG-16</strain>
    </source>
</reference>
<keyword evidence="1" id="KW-1133">Transmembrane helix</keyword>
<feature type="transmembrane region" description="Helical" evidence="1">
    <location>
        <begin position="57"/>
        <end position="76"/>
    </location>
</feature>
<dbReference type="AlphaFoldDB" id="A0A0V9UDH4"/>
<comment type="caution">
    <text evidence="2">The sequence shown here is derived from an EMBL/GenBank/DDBJ whole genome shotgun (WGS) entry which is preliminary data.</text>
</comment>
<keyword evidence="1" id="KW-0472">Membrane</keyword>
<evidence type="ECO:0000256" key="1">
    <source>
        <dbReference type="SAM" id="Phobius"/>
    </source>
</evidence>
<name>A0A0V9UDH4_9NOCA</name>
<dbReference type="EMBL" id="AZXY01000021">
    <property type="protein sequence ID" value="KSZ56158.1"/>
    <property type="molecule type" value="Genomic_DNA"/>
</dbReference>
<gene>
    <name evidence="2" type="ORF">Z045_24855</name>
</gene>
<feature type="transmembrane region" description="Helical" evidence="1">
    <location>
        <begin position="88"/>
        <end position="112"/>
    </location>
</feature>
<dbReference type="RefSeq" id="WP_060654933.1">
    <property type="nucleotide sequence ID" value="NZ_AZXY01000021.1"/>
</dbReference>
<organism evidence="2 3">
    <name type="scientific">Rhodococcus pyridinivorans KG-16</name>
    <dbReference type="NCBI Taxonomy" id="1441730"/>
    <lineage>
        <taxon>Bacteria</taxon>
        <taxon>Bacillati</taxon>
        <taxon>Actinomycetota</taxon>
        <taxon>Actinomycetes</taxon>
        <taxon>Mycobacteriales</taxon>
        <taxon>Nocardiaceae</taxon>
        <taxon>Rhodococcus</taxon>
    </lineage>
</organism>
<keyword evidence="1" id="KW-0812">Transmembrane</keyword>